<evidence type="ECO:0000256" key="3">
    <source>
        <dbReference type="ARBA" id="ARBA00022898"/>
    </source>
</evidence>
<dbReference type="GO" id="GO:0004795">
    <property type="term" value="F:threonine synthase activity"/>
    <property type="evidence" value="ECO:0007669"/>
    <property type="project" value="UniProtKB-UniRule"/>
</dbReference>
<accession>A0A0R1HBI1</accession>
<evidence type="ECO:0000256" key="2">
    <source>
        <dbReference type="ARBA" id="ARBA00005517"/>
    </source>
</evidence>
<dbReference type="SUPFAM" id="SSF53686">
    <property type="entry name" value="Tryptophan synthase beta subunit-like PLP-dependent enzymes"/>
    <property type="match status" value="1"/>
</dbReference>
<dbReference type="EMBL" id="AZDA01000014">
    <property type="protein sequence ID" value="KRK40423.1"/>
    <property type="molecule type" value="Genomic_DNA"/>
</dbReference>
<evidence type="ECO:0000256" key="4">
    <source>
        <dbReference type="NCBIfam" id="TIGR00260"/>
    </source>
</evidence>
<dbReference type="PATRIC" id="fig|1423726.3.peg.927"/>
<evidence type="ECO:0000313" key="9">
    <source>
        <dbReference type="Proteomes" id="UP000051461"/>
    </source>
</evidence>
<keyword evidence="9" id="KW-1185">Reference proteome</keyword>
<dbReference type="Gene3D" id="3.40.50.1100">
    <property type="match status" value="2"/>
</dbReference>
<protein>
    <recommendedName>
        <fullName evidence="4">Threonine synthase</fullName>
        <ecNumber evidence="4">4.2.3.1</ecNumber>
    </recommendedName>
</protein>
<dbReference type="Gene3D" id="3.90.1380.10">
    <property type="entry name" value="Threonine synthase, N-terminal domain"/>
    <property type="match status" value="1"/>
</dbReference>
<feature type="domain" description="Threonine synthase N-terminal" evidence="7">
    <location>
        <begin position="5"/>
        <end position="81"/>
    </location>
</feature>
<dbReference type="RefSeq" id="WP_057903601.1">
    <property type="nucleotide sequence ID" value="NZ_AZDA01000014.1"/>
</dbReference>
<dbReference type="PANTHER" id="PTHR43515">
    <property type="entry name" value="THREONINE SYNTHASE-LIKE 1"/>
    <property type="match status" value="1"/>
</dbReference>
<proteinExistence type="inferred from homology"/>
<keyword evidence="3 5" id="KW-0663">Pyridoxal phosphate</keyword>
<dbReference type="GO" id="GO:0005737">
    <property type="term" value="C:cytoplasm"/>
    <property type="evidence" value="ECO:0007669"/>
    <property type="project" value="TreeGrafter"/>
</dbReference>
<dbReference type="InterPro" id="IPR029144">
    <property type="entry name" value="Thr_synth_N"/>
</dbReference>
<dbReference type="InterPro" id="IPR001926">
    <property type="entry name" value="TrpB-like_PALP"/>
</dbReference>
<sequence length="497" mass="54783">MTILYRSTRGPEEQTFTASQAILQGLNTDGGLFVPVQLPQIDLDFEKLAQASYQEVAFQILRAFLSDFTDQELQDCIDRAYSTNFDTPAIAPLRKSQNGYFLELFHGPTIAFKDMALQLLPHLMVTAAHKNKITKDIVILAATSGDTGKAAMAGFADVPGTKIIVFYPRDGVSTIQKAQMVTQKGENTAVVAITGNFDQAQTNVKNIFNDALFKEQLTRNNVQLSSANSINIGRLVPQIAYYVYAYAQLIKNGAIAAGDKVNFAVPTGNFGNILAAYYAKLIGLPIGKLICASNKNNVLTDFFQTGIYDKNRPFYVTTSPSMDILVSSNLERLIFWLSGKNAQQTRIFMKLLKETGTYQINDAMKRQLSDFYAGCADELTTSNEINRVFREDQYTIDPHTAVASAVARQYQEATNDKTPIVVVSTASPYKFPNVVLKALSGKEAPADGIQADETLSSFINLPLPAAVENLRHAKVRHNRVVAPEHMQEAIGEILELH</sequence>
<evidence type="ECO:0000256" key="5">
    <source>
        <dbReference type="PIRSR" id="PIRSR604450-51"/>
    </source>
</evidence>
<evidence type="ECO:0000259" key="7">
    <source>
        <dbReference type="Pfam" id="PF14821"/>
    </source>
</evidence>
<gene>
    <name evidence="8" type="ORF">FC07_GL000902</name>
</gene>
<comment type="caution">
    <text evidence="8">The sequence shown here is derived from an EMBL/GenBank/DDBJ whole genome shotgun (WGS) entry which is preliminary data.</text>
</comment>
<name>A0A0R1HBI1_9LACO</name>
<evidence type="ECO:0000259" key="6">
    <source>
        <dbReference type="Pfam" id="PF00291"/>
    </source>
</evidence>
<dbReference type="NCBIfam" id="TIGR00260">
    <property type="entry name" value="thrC"/>
    <property type="match status" value="1"/>
</dbReference>
<dbReference type="Pfam" id="PF00291">
    <property type="entry name" value="PALP"/>
    <property type="match status" value="1"/>
</dbReference>
<comment type="cofactor">
    <cofactor evidence="1 5">
        <name>pyridoxal 5'-phosphate</name>
        <dbReference type="ChEBI" id="CHEBI:597326"/>
    </cofactor>
</comment>
<feature type="modified residue" description="N6-(pyridoxal phosphate)lysine" evidence="5">
    <location>
        <position position="113"/>
    </location>
</feature>
<dbReference type="STRING" id="1423726.FC07_GL000902"/>
<evidence type="ECO:0000313" key="8">
    <source>
        <dbReference type="EMBL" id="KRK40423.1"/>
    </source>
</evidence>
<organism evidence="8 9">
    <name type="scientific">Loigolactobacillus bifermentans DSM 20003</name>
    <dbReference type="NCBI Taxonomy" id="1423726"/>
    <lineage>
        <taxon>Bacteria</taxon>
        <taxon>Bacillati</taxon>
        <taxon>Bacillota</taxon>
        <taxon>Bacilli</taxon>
        <taxon>Lactobacillales</taxon>
        <taxon>Lactobacillaceae</taxon>
        <taxon>Loigolactobacillus</taxon>
    </lineage>
</organism>
<dbReference type="EC" id="4.2.3.1" evidence="4"/>
<feature type="domain" description="Tryptophan synthase beta chain-like PALP" evidence="6">
    <location>
        <begin position="102"/>
        <end position="424"/>
    </location>
</feature>
<dbReference type="InterPro" id="IPR004450">
    <property type="entry name" value="Thr_synthase-like"/>
</dbReference>
<comment type="similarity">
    <text evidence="2">Belongs to the threonine synthase family.</text>
</comment>
<dbReference type="Pfam" id="PF14821">
    <property type="entry name" value="Thr_synth_N"/>
    <property type="match status" value="1"/>
</dbReference>
<dbReference type="PANTHER" id="PTHR43515:SF1">
    <property type="entry name" value="THREONINE SYNTHASE-LIKE 1"/>
    <property type="match status" value="1"/>
</dbReference>
<dbReference type="GO" id="GO:0009088">
    <property type="term" value="P:threonine biosynthetic process"/>
    <property type="evidence" value="ECO:0007669"/>
    <property type="project" value="UniProtKB-UniRule"/>
</dbReference>
<dbReference type="InterPro" id="IPR036052">
    <property type="entry name" value="TrpB-like_PALP_sf"/>
</dbReference>
<dbReference type="InterPro" id="IPR037158">
    <property type="entry name" value="Thr_synth_N_sf"/>
</dbReference>
<dbReference type="OrthoDB" id="9763107at2"/>
<dbReference type="CDD" id="cd01560">
    <property type="entry name" value="Thr-synth_2"/>
    <property type="match status" value="1"/>
</dbReference>
<evidence type="ECO:0000256" key="1">
    <source>
        <dbReference type="ARBA" id="ARBA00001933"/>
    </source>
</evidence>
<reference evidence="8 9" key="1">
    <citation type="journal article" date="2015" name="Genome Announc.">
        <title>Expanding the biotechnology potential of lactobacilli through comparative genomics of 213 strains and associated genera.</title>
        <authorList>
            <person name="Sun Z."/>
            <person name="Harris H.M."/>
            <person name="McCann A."/>
            <person name="Guo C."/>
            <person name="Argimon S."/>
            <person name="Zhang W."/>
            <person name="Yang X."/>
            <person name="Jeffery I.B."/>
            <person name="Cooney J.C."/>
            <person name="Kagawa T.F."/>
            <person name="Liu W."/>
            <person name="Song Y."/>
            <person name="Salvetti E."/>
            <person name="Wrobel A."/>
            <person name="Rasinkangas P."/>
            <person name="Parkhill J."/>
            <person name="Rea M.C."/>
            <person name="O'Sullivan O."/>
            <person name="Ritari J."/>
            <person name="Douillard F.P."/>
            <person name="Paul Ross R."/>
            <person name="Yang R."/>
            <person name="Briner A.E."/>
            <person name="Felis G.E."/>
            <person name="de Vos W.M."/>
            <person name="Barrangou R."/>
            <person name="Klaenhammer T.R."/>
            <person name="Caufield P.W."/>
            <person name="Cui Y."/>
            <person name="Zhang H."/>
            <person name="O'Toole P.W."/>
        </authorList>
    </citation>
    <scope>NUCLEOTIDE SEQUENCE [LARGE SCALE GENOMIC DNA]</scope>
    <source>
        <strain evidence="8 9">DSM 20003</strain>
    </source>
</reference>
<dbReference type="Proteomes" id="UP000051461">
    <property type="component" value="Unassembled WGS sequence"/>
</dbReference>
<dbReference type="AlphaFoldDB" id="A0A0R1HBI1"/>